<evidence type="ECO:0000256" key="1">
    <source>
        <dbReference type="ARBA" id="ARBA00022884"/>
    </source>
</evidence>
<feature type="region of interest" description="Disordered" evidence="3">
    <location>
        <begin position="199"/>
        <end position="237"/>
    </location>
</feature>
<feature type="domain" description="RRM" evidence="4">
    <location>
        <begin position="126"/>
        <end position="202"/>
    </location>
</feature>
<protein>
    <recommendedName>
        <fullName evidence="4">RRM domain-containing protein</fullName>
    </recommendedName>
</protein>
<dbReference type="InterPro" id="IPR035979">
    <property type="entry name" value="RBD_domain_sf"/>
</dbReference>
<dbReference type="PANTHER" id="PTHR48025:SF1">
    <property type="entry name" value="RRM DOMAIN-CONTAINING PROTEIN"/>
    <property type="match status" value="1"/>
</dbReference>
<dbReference type="PROSITE" id="PS50102">
    <property type="entry name" value="RRM"/>
    <property type="match status" value="3"/>
</dbReference>
<evidence type="ECO:0000313" key="5">
    <source>
        <dbReference type="EMBL" id="EGV66572.1"/>
    </source>
</evidence>
<dbReference type="InterPro" id="IPR050502">
    <property type="entry name" value="Euk_RNA-bind_prot"/>
</dbReference>
<dbReference type="PANTHER" id="PTHR48025">
    <property type="entry name" value="OS02G0815200 PROTEIN"/>
    <property type="match status" value="1"/>
</dbReference>
<keyword evidence="6" id="KW-1185">Reference proteome</keyword>
<dbReference type="Pfam" id="PF00076">
    <property type="entry name" value="RRM_1"/>
    <property type="match status" value="3"/>
</dbReference>
<feature type="region of interest" description="Disordered" evidence="3">
    <location>
        <begin position="28"/>
        <end position="102"/>
    </location>
</feature>
<dbReference type="eggNOG" id="KOG0118">
    <property type="taxonomic scope" value="Eukaryota"/>
</dbReference>
<dbReference type="AlphaFoldDB" id="G3AWN1"/>
<accession>G3AWN1</accession>
<feature type="domain" description="RRM" evidence="4">
    <location>
        <begin position="348"/>
        <end position="425"/>
    </location>
</feature>
<dbReference type="OrthoDB" id="1049195at2759"/>
<dbReference type="InterPro" id="IPR000504">
    <property type="entry name" value="RRM_dom"/>
</dbReference>
<keyword evidence="1 2" id="KW-0694">RNA-binding</keyword>
<dbReference type="EMBL" id="GL996510">
    <property type="protein sequence ID" value="EGV66572.1"/>
    <property type="molecule type" value="Genomic_DNA"/>
</dbReference>
<dbReference type="STRING" id="590646.G3AWN1"/>
<reference evidence="5 6" key="1">
    <citation type="journal article" date="2011" name="Proc. Natl. Acad. Sci. U.S.A.">
        <title>Comparative genomics of xylose-fermenting fungi for enhanced biofuel production.</title>
        <authorList>
            <person name="Wohlbach D.J."/>
            <person name="Kuo A."/>
            <person name="Sato T.K."/>
            <person name="Potts K.M."/>
            <person name="Salamov A.A."/>
            <person name="LaButti K.M."/>
            <person name="Sun H."/>
            <person name="Clum A."/>
            <person name="Pangilinan J.L."/>
            <person name="Lindquist E.A."/>
            <person name="Lucas S."/>
            <person name="Lapidus A."/>
            <person name="Jin M."/>
            <person name="Gunawan C."/>
            <person name="Balan V."/>
            <person name="Dale B.E."/>
            <person name="Jeffries T.W."/>
            <person name="Zinkel R."/>
            <person name="Barry K.W."/>
            <person name="Grigoriev I.V."/>
            <person name="Gasch A.P."/>
        </authorList>
    </citation>
    <scope>NUCLEOTIDE SEQUENCE [LARGE SCALE GENOMIC DNA]</scope>
    <source>
        <strain evidence="6">ATCC 10573 / BCRC 21748 / CBS 615 / JCM 9827 / NBRC 10315 / NRRL Y-1498 / VKM Y-70</strain>
    </source>
</reference>
<feature type="region of interest" description="Disordered" evidence="3">
    <location>
        <begin position="434"/>
        <end position="472"/>
    </location>
</feature>
<feature type="compositionally biased region" description="Basic and acidic residues" evidence="3">
    <location>
        <begin position="204"/>
        <end position="229"/>
    </location>
</feature>
<dbReference type="GO" id="GO:0003729">
    <property type="term" value="F:mRNA binding"/>
    <property type="evidence" value="ECO:0007669"/>
    <property type="project" value="TreeGrafter"/>
</dbReference>
<feature type="compositionally biased region" description="Basic and acidic residues" evidence="3">
    <location>
        <begin position="43"/>
        <end position="70"/>
    </location>
</feature>
<dbReference type="Gene3D" id="3.30.70.330">
    <property type="match status" value="3"/>
</dbReference>
<dbReference type="Proteomes" id="UP000000707">
    <property type="component" value="Unassembled WGS sequence"/>
</dbReference>
<sequence>MLKRPRTFSTTKVRKLRWKTLDMDIDDYSRDRSRSPVRNRSRSPVDRNRDREGESYTSGGRRDYGSERSYRGRGRGNVYRGRGGRGGGFGTRGGNRGGYNSSYTSYATPEEAAIEYKSKTERNYDNSIFIGNIPYDAGPKDIEDMFKGQYKVRRADIVTNRGRSRGMATVEFSSKDEVKSAIEKFDHYEYRGRQIFVRQDYPPPEEKRVSMEQPGEKFSNRTPPSRERYTSSVKQSPLVPEPGTEIFVGNLPYSMNWQALKDLMREAGEVERADVRLDQKGKSMGYGTVVFKTPEEAKLALNTFADYEIEGRKLSTRPGRTHESTIQPKVDKNTKFTKDIIADGLKSDTIYVENLPYVTTVDDLYELFETIGKVTRAEIQYAPHGRASGNAVVRFESDELAELSIANLNSYNYGGRDLKISYANKPGSAYKMETKENETEEVDMEEGDNEVIDAPTAEEPEAIEVQDDQMAN</sequence>
<proteinExistence type="predicted"/>
<feature type="compositionally biased region" description="Gly residues" evidence="3">
    <location>
        <begin position="84"/>
        <end position="97"/>
    </location>
</feature>
<dbReference type="KEGG" id="cten:18248582"/>
<evidence type="ECO:0000256" key="2">
    <source>
        <dbReference type="PROSITE-ProRule" id="PRU00176"/>
    </source>
</evidence>
<dbReference type="SMART" id="SM00360">
    <property type="entry name" value="RRM"/>
    <property type="match status" value="3"/>
</dbReference>
<feature type="domain" description="RRM" evidence="4">
    <location>
        <begin position="244"/>
        <end position="321"/>
    </location>
</feature>
<name>G3AWN1_CANTC</name>
<organism evidence="6">
    <name type="scientific">Candida tenuis (strain ATCC 10573 / BCRC 21748 / CBS 615 / JCM 9827 / NBRC 10315 / NRRL Y-1498 / VKM Y-70)</name>
    <name type="common">Yeast</name>
    <name type="synonym">Yamadazyma tenuis</name>
    <dbReference type="NCBI Taxonomy" id="590646"/>
    <lineage>
        <taxon>Eukaryota</taxon>
        <taxon>Fungi</taxon>
        <taxon>Dikarya</taxon>
        <taxon>Ascomycota</taxon>
        <taxon>Saccharomycotina</taxon>
        <taxon>Pichiomycetes</taxon>
        <taxon>Debaryomycetaceae</taxon>
        <taxon>Yamadazyma</taxon>
    </lineage>
</organism>
<dbReference type="GeneID" id="18248582"/>
<evidence type="ECO:0000256" key="3">
    <source>
        <dbReference type="SAM" id="MobiDB-lite"/>
    </source>
</evidence>
<dbReference type="HOGENOM" id="CLU_026447_2_0_1"/>
<evidence type="ECO:0000313" key="6">
    <source>
        <dbReference type="Proteomes" id="UP000000707"/>
    </source>
</evidence>
<gene>
    <name evidence="5" type="ORF">CANTEDRAFT_117619</name>
</gene>
<evidence type="ECO:0000259" key="4">
    <source>
        <dbReference type="PROSITE" id="PS50102"/>
    </source>
</evidence>
<feature type="compositionally biased region" description="Acidic residues" evidence="3">
    <location>
        <begin position="438"/>
        <end position="472"/>
    </location>
</feature>
<dbReference type="SUPFAM" id="SSF54928">
    <property type="entry name" value="RNA-binding domain, RBD"/>
    <property type="match status" value="3"/>
</dbReference>
<dbReference type="InterPro" id="IPR012677">
    <property type="entry name" value="Nucleotide-bd_a/b_plait_sf"/>
</dbReference>